<comment type="caution">
    <text evidence="9">The sequence shown here is derived from an EMBL/GenBank/DDBJ whole genome shotgun (WGS) entry which is preliminary data.</text>
</comment>
<dbReference type="PANTHER" id="PTHR43163:SF6">
    <property type="entry name" value="DIPEPTIDE TRANSPORT SYSTEM PERMEASE PROTEIN DPPB-RELATED"/>
    <property type="match status" value="1"/>
</dbReference>
<evidence type="ECO:0000256" key="4">
    <source>
        <dbReference type="ARBA" id="ARBA00022692"/>
    </source>
</evidence>
<evidence type="ECO:0000256" key="5">
    <source>
        <dbReference type="ARBA" id="ARBA00022989"/>
    </source>
</evidence>
<evidence type="ECO:0000256" key="3">
    <source>
        <dbReference type="ARBA" id="ARBA00022475"/>
    </source>
</evidence>
<dbReference type="RefSeq" id="WP_208095150.1">
    <property type="nucleotide sequence ID" value="NZ_JAGDYM010000002.1"/>
</dbReference>
<dbReference type="Pfam" id="PF19300">
    <property type="entry name" value="BPD_transp_1_N"/>
    <property type="match status" value="1"/>
</dbReference>
<feature type="transmembrane region" description="Helical" evidence="7">
    <location>
        <begin position="189"/>
        <end position="208"/>
    </location>
</feature>
<keyword evidence="3" id="KW-1003">Cell membrane</keyword>
<dbReference type="SUPFAM" id="SSF161098">
    <property type="entry name" value="MetI-like"/>
    <property type="match status" value="1"/>
</dbReference>
<sequence>MTPGASGRAQRGHPLLRMLALRVLGALALLFVISVLVFSLVHLAPGDIVRNILGPKDVSPEAVAVIREQYRLDDPVHLQYLHWLGNALSGDLGQSVRHQSAVADVIFARAGNTVLLALGAFVLAAAVSIPLGVLSALRPGSALDRSITVVAILGISAPAFATSLLLLYVFAFALGWFPLYGIGGGGADTLWHLVLPSAALALGLGAILTKITRTAVIRELEQEYIVSARARGLPARRVRGLALRNAAIPIVTGAGLVLTYLVGGAIFVETVFALPGIGTLLEDAVIFKDVPVVQAVTLLVAAVIVGVAIVVDLLYAALDPRLRR</sequence>
<keyword evidence="5 7" id="KW-1133">Transmembrane helix</keyword>
<dbReference type="CDD" id="cd06261">
    <property type="entry name" value="TM_PBP2"/>
    <property type="match status" value="1"/>
</dbReference>
<comment type="subcellular location">
    <subcellularLocation>
        <location evidence="1 7">Cell membrane</location>
        <topology evidence="1 7">Multi-pass membrane protein</topology>
    </subcellularLocation>
</comment>
<dbReference type="PROSITE" id="PS50928">
    <property type="entry name" value="ABC_TM1"/>
    <property type="match status" value="1"/>
</dbReference>
<dbReference type="EMBL" id="JAGDYM010000002">
    <property type="protein sequence ID" value="MBO1900510.1"/>
    <property type="molecule type" value="Genomic_DNA"/>
</dbReference>
<keyword evidence="10" id="KW-1185">Reference proteome</keyword>
<dbReference type="Pfam" id="PF00528">
    <property type="entry name" value="BPD_transp_1"/>
    <property type="match status" value="1"/>
</dbReference>
<feature type="domain" description="ABC transmembrane type-1" evidence="8">
    <location>
        <begin position="110"/>
        <end position="315"/>
    </location>
</feature>
<evidence type="ECO:0000256" key="6">
    <source>
        <dbReference type="ARBA" id="ARBA00023136"/>
    </source>
</evidence>
<feature type="transmembrane region" description="Helical" evidence="7">
    <location>
        <begin position="149"/>
        <end position="177"/>
    </location>
</feature>
<evidence type="ECO:0000313" key="9">
    <source>
        <dbReference type="EMBL" id="MBO1900510.1"/>
    </source>
</evidence>
<organism evidence="9 10">
    <name type="scientific">Leucobacter weissii</name>
    <dbReference type="NCBI Taxonomy" id="1983706"/>
    <lineage>
        <taxon>Bacteria</taxon>
        <taxon>Bacillati</taxon>
        <taxon>Actinomycetota</taxon>
        <taxon>Actinomycetes</taxon>
        <taxon>Micrococcales</taxon>
        <taxon>Microbacteriaceae</taxon>
        <taxon>Leucobacter</taxon>
    </lineage>
</organism>
<dbReference type="AlphaFoldDB" id="A0A939MI88"/>
<comment type="similarity">
    <text evidence="7">Belongs to the binding-protein-dependent transport system permease family.</text>
</comment>
<feature type="transmembrane region" description="Helical" evidence="7">
    <location>
        <begin position="246"/>
        <end position="272"/>
    </location>
</feature>
<keyword evidence="2 7" id="KW-0813">Transport</keyword>
<name>A0A939MI88_9MICO</name>
<evidence type="ECO:0000313" key="10">
    <source>
        <dbReference type="Proteomes" id="UP000664382"/>
    </source>
</evidence>
<evidence type="ECO:0000256" key="1">
    <source>
        <dbReference type="ARBA" id="ARBA00004651"/>
    </source>
</evidence>
<dbReference type="GO" id="GO:0071916">
    <property type="term" value="F:dipeptide transmembrane transporter activity"/>
    <property type="evidence" value="ECO:0007669"/>
    <property type="project" value="TreeGrafter"/>
</dbReference>
<dbReference type="GO" id="GO:0005886">
    <property type="term" value="C:plasma membrane"/>
    <property type="evidence" value="ECO:0007669"/>
    <property type="project" value="UniProtKB-SubCell"/>
</dbReference>
<dbReference type="Proteomes" id="UP000664382">
    <property type="component" value="Unassembled WGS sequence"/>
</dbReference>
<evidence type="ECO:0000259" key="8">
    <source>
        <dbReference type="PROSITE" id="PS50928"/>
    </source>
</evidence>
<feature type="transmembrane region" description="Helical" evidence="7">
    <location>
        <begin position="114"/>
        <end position="137"/>
    </location>
</feature>
<keyword evidence="4 7" id="KW-0812">Transmembrane</keyword>
<evidence type="ECO:0000256" key="2">
    <source>
        <dbReference type="ARBA" id="ARBA00022448"/>
    </source>
</evidence>
<dbReference type="InterPro" id="IPR035906">
    <property type="entry name" value="MetI-like_sf"/>
</dbReference>
<proteinExistence type="inferred from homology"/>
<gene>
    <name evidence="9" type="ORF">J4H92_00940</name>
</gene>
<keyword evidence="6 7" id="KW-0472">Membrane</keyword>
<feature type="transmembrane region" description="Helical" evidence="7">
    <location>
        <begin position="292"/>
        <end position="318"/>
    </location>
</feature>
<reference evidence="9" key="1">
    <citation type="submission" date="2021-03" db="EMBL/GenBank/DDBJ databases">
        <title>Leucobacter chromiisoli sp. nov., isolated from chromium-containing soil of chemical plant.</title>
        <authorList>
            <person name="Xu Z."/>
        </authorList>
    </citation>
    <scope>NUCLEOTIDE SEQUENCE</scope>
    <source>
        <strain evidence="9">S27</strain>
    </source>
</reference>
<dbReference type="Gene3D" id="1.10.3720.10">
    <property type="entry name" value="MetI-like"/>
    <property type="match status" value="1"/>
</dbReference>
<accession>A0A939MI88</accession>
<dbReference type="PANTHER" id="PTHR43163">
    <property type="entry name" value="DIPEPTIDE TRANSPORT SYSTEM PERMEASE PROTEIN DPPB-RELATED"/>
    <property type="match status" value="1"/>
</dbReference>
<dbReference type="InterPro" id="IPR000515">
    <property type="entry name" value="MetI-like"/>
</dbReference>
<evidence type="ECO:0000256" key="7">
    <source>
        <dbReference type="RuleBase" id="RU363032"/>
    </source>
</evidence>
<protein>
    <submittedName>
        <fullName evidence="9">ABC transporter permease</fullName>
    </submittedName>
</protein>
<dbReference type="InterPro" id="IPR045621">
    <property type="entry name" value="BPD_transp_1_N"/>
</dbReference>
<feature type="transmembrane region" description="Helical" evidence="7">
    <location>
        <begin position="21"/>
        <end position="44"/>
    </location>
</feature>